<dbReference type="Proteomes" id="UP000789366">
    <property type="component" value="Unassembled WGS sequence"/>
</dbReference>
<evidence type="ECO:0000313" key="1">
    <source>
        <dbReference type="EMBL" id="CAG8793958.1"/>
    </source>
</evidence>
<sequence length="99" mass="11409">RNPYASIRKTLRLFVDEVEEHNPQDIAYVYSGYVPLSVLRMLPGKTFDEVQRQEEGAIRPKSNLIFIGLGQHPRATLVFFLGECTYTEISAIRFLAQDY</sequence>
<organism evidence="1 2">
    <name type="scientific">Cetraspora pellucida</name>
    <dbReference type="NCBI Taxonomy" id="1433469"/>
    <lineage>
        <taxon>Eukaryota</taxon>
        <taxon>Fungi</taxon>
        <taxon>Fungi incertae sedis</taxon>
        <taxon>Mucoromycota</taxon>
        <taxon>Glomeromycotina</taxon>
        <taxon>Glomeromycetes</taxon>
        <taxon>Diversisporales</taxon>
        <taxon>Gigasporaceae</taxon>
        <taxon>Cetraspora</taxon>
    </lineage>
</organism>
<name>A0ACA9RI89_9GLOM</name>
<reference evidence="1" key="1">
    <citation type="submission" date="2021-06" db="EMBL/GenBank/DDBJ databases">
        <authorList>
            <person name="Kallberg Y."/>
            <person name="Tangrot J."/>
            <person name="Rosling A."/>
        </authorList>
    </citation>
    <scope>NUCLEOTIDE SEQUENCE</scope>
    <source>
        <strain evidence="1">28 12/20/2015</strain>
    </source>
</reference>
<gene>
    <name evidence="1" type="ORF">SPELUC_LOCUS17481</name>
</gene>
<feature type="non-terminal residue" evidence="1">
    <location>
        <position position="1"/>
    </location>
</feature>
<protein>
    <submittedName>
        <fullName evidence="1">17708_t:CDS:1</fullName>
    </submittedName>
</protein>
<proteinExistence type="predicted"/>
<keyword evidence="2" id="KW-1185">Reference proteome</keyword>
<feature type="non-terminal residue" evidence="1">
    <location>
        <position position="99"/>
    </location>
</feature>
<accession>A0ACA9RI89</accession>
<evidence type="ECO:0000313" key="2">
    <source>
        <dbReference type="Proteomes" id="UP000789366"/>
    </source>
</evidence>
<comment type="caution">
    <text evidence="1">The sequence shown here is derived from an EMBL/GenBank/DDBJ whole genome shotgun (WGS) entry which is preliminary data.</text>
</comment>
<dbReference type="EMBL" id="CAJVPW010071955">
    <property type="protein sequence ID" value="CAG8793958.1"/>
    <property type="molecule type" value="Genomic_DNA"/>
</dbReference>